<reference evidence="2" key="1">
    <citation type="submission" date="2017-02" db="EMBL/GenBank/DDBJ databases">
        <authorList>
            <person name="Varghese N."/>
            <person name="Submissions S."/>
        </authorList>
    </citation>
    <scope>NUCLEOTIDE SEQUENCE [LARGE SCALE GENOMIC DNA]</scope>
    <source>
        <strain evidence="2">DSM 22385</strain>
    </source>
</reference>
<accession>A0A1T4ZWP1</accession>
<evidence type="ECO:0000313" key="1">
    <source>
        <dbReference type="EMBL" id="SKB27184.1"/>
    </source>
</evidence>
<protein>
    <submittedName>
        <fullName evidence="1">Uncharacterized protein</fullName>
    </submittedName>
</protein>
<dbReference type="Proteomes" id="UP000189981">
    <property type="component" value="Unassembled WGS sequence"/>
</dbReference>
<proteinExistence type="predicted"/>
<sequence length="161" mass="18209">MLGILHYRLPVISDFRPPTSDLKSVFKLLSAFYFLTLIGSCGRPDCKNTNPVFNAHAPQTKVYKGELAKQLKLVDKSKLSYWVALYQENDHRKYIHAYIQGDGLCAVIVFTIKDSQQGIEGILRTKGKSYGNARLTNVKFDVVQDNSNTEFVFKSLDSIID</sequence>
<evidence type="ECO:0000313" key="2">
    <source>
        <dbReference type="Proteomes" id="UP000189981"/>
    </source>
</evidence>
<gene>
    <name evidence="1" type="ORF">SAMN05661099_0027</name>
</gene>
<organism evidence="1 2">
    <name type="scientific">Daejeonella lutea</name>
    <dbReference type="NCBI Taxonomy" id="572036"/>
    <lineage>
        <taxon>Bacteria</taxon>
        <taxon>Pseudomonadati</taxon>
        <taxon>Bacteroidota</taxon>
        <taxon>Sphingobacteriia</taxon>
        <taxon>Sphingobacteriales</taxon>
        <taxon>Sphingobacteriaceae</taxon>
        <taxon>Daejeonella</taxon>
    </lineage>
</organism>
<dbReference type="RefSeq" id="WP_079700548.1">
    <property type="nucleotide sequence ID" value="NZ_FUYR01000001.1"/>
</dbReference>
<dbReference type="OrthoDB" id="783374at2"/>
<keyword evidence="2" id="KW-1185">Reference proteome</keyword>
<dbReference type="STRING" id="572036.SAMN05661099_0027"/>
<name>A0A1T4ZWP1_9SPHI</name>
<dbReference type="EMBL" id="FUYR01000001">
    <property type="protein sequence ID" value="SKB27184.1"/>
    <property type="molecule type" value="Genomic_DNA"/>
</dbReference>
<dbReference type="AlphaFoldDB" id="A0A1T4ZWP1"/>